<proteinExistence type="predicted"/>
<evidence type="ECO:0000313" key="2">
    <source>
        <dbReference type="Proteomes" id="UP001056778"/>
    </source>
</evidence>
<accession>A0ACB9SMX9</accession>
<keyword evidence="2" id="KW-1185">Reference proteome</keyword>
<dbReference type="Proteomes" id="UP001056778">
    <property type="component" value="Chromosome 8"/>
</dbReference>
<dbReference type="EMBL" id="CM043022">
    <property type="protein sequence ID" value="KAI4456477.1"/>
    <property type="molecule type" value="Genomic_DNA"/>
</dbReference>
<reference evidence="1" key="1">
    <citation type="submission" date="2022-04" db="EMBL/GenBank/DDBJ databases">
        <title>Chromosome-scale genome assembly of Holotrichia oblita Faldermann.</title>
        <authorList>
            <person name="Rongchong L."/>
        </authorList>
    </citation>
    <scope>NUCLEOTIDE SEQUENCE</scope>
    <source>
        <strain evidence="1">81SQS9</strain>
    </source>
</reference>
<evidence type="ECO:0000313" key="1">
    <source>
        <dbReference type="EMBL" id="KAI4456477.1"/>
    </source>
</evidence>
<sequence>MHLTANTQTATGSAASPEGTNIINDTYTKMTSDILAERTLNDFLSEHPGELIRTGSPLFVCTVLPPHWRSNKTLPVAFKVVALGDIGDGTVVTVRAGNDENYCAELRNSTAVMKNQVAKFNDLRFVGRSGREISRHKRHLQNKGGDEGYEPNMKIKKEYDSKQNKIIILSDIKLCPTDSEADENQSGNNGLIDNFEAKNEYQNNKFVIEDIMETILENVFNAIGKSFTLTITVSTQPPQIATYNKAIKVTVDGPREPRSKTNMPQFGLTSTNSHWGYGAAGAYSPYFTPSSLGSCAAPTASQFNTPALGFSGTTPDQTSSQDAFGSTAVTSLLPDTTSTDLDQHLGLVSTQTHSNHSQSSSHSASLLVPRYSSNHTDFSLSGPRSLSDNSSAAESPVQDDLLTQSSLGVNHVNNTNFPLHQNMTPTTYSSSNCNNSLYPVLPASLLYSQLYSAANQSHNFHSLHSHSSQGHHNDLQTVMDQLSTSNQRQMNGTTDLLLTNNGSCAAAAQRQDDHSRGLSNNGTQRGPAQNTDAVWRPY</sequence>
<comment type="caution">
    <text evidence="1">The sequence shown here is derived from an EMBL/GenBank/DDBJ whole genome shotgun (WGS) entry which is preliminary data.</text>
</comment>
<protein>
    <submittedName>
        <fullName evidence="1">Runt related</fullName>
    </submittedName>
</protein>
<organism evidence="1 2">
    <name type="scientific">Holotrichia oblita</name>
    <name type="common">Chafer beetle</name>
    <dbReference type="NCBI Taxonomy" id="644536"/>
    <lineage>
        <taxon>Eukaryota</taxon>
        <taxon>Metazoa</taxon>
        <taxon>Ecdysozoa</taxon>
        <taxon>Arthropoda</taxon>
        <taxon>Hexapoda</taxon>
        <taxon>Insecta</taxon>
        <taxon>Pterygota</taxon>
        <taxon>Neoptera</taxon>
        <taxon>Endopterygota</taxon>
        <taxon>Coleoptera</taxon>
        <taxon>Polyphaga</taxon>
        <taxon>Scarabaeiformia</taxon>
        <taxon>Scarabaeidae</taxon>
        <taxon>Melolonthinae</taxon>
        <taxon>Holotrichia</taxon>
    </lineage>
</organism>
<gene>
    <name evidence="1" type="ORF">MML48_8g00019164</name>
</gene>
<name>A0ACB9SMX9_HOLOL</name>